<dbReference type="Gene3D" id="3.90.1150.10">
    <property type="entry name" value="Aspartate Aminotransferase, domain 1"/>
    <property type="match status" value="1"/>
</dbReference>
<evidence type="ECO:0000256" key="3">
    <source>
        <dbReference type="ARBA" id="ARBA00022679"/>
    </source>
</evidence>
<sequence>MVTRKQFDDYMMPVYNPAHFIPVKAKGSIVWDSKNKKYIDFASGIAVTSLGHCYPPLVKVLNDQSKKIWHLSNAMTNAPALNLAKTLCKHTFADKVFFANSGAEAMEGAVKTARKYANQKYGKGKNEIVAFADAFHGRTMMTIALNGSERMTKGFGPMPSGIKHHPYNEIKGLDKVITKKTAAVVLELVQGEAGIIKAKRNFISKIKKLCKEKNVLIIIDEVQSGVGRTGTLFAYEQFNIKPDILTCAKGLGNGFPIGAILTKDHIAQSMQVGAHGTTFGGNPLACSVALEVINSMAKKRLLSNVMKKEKLFIKYLNTMNKKLNCFERINTAGLWIGCKLKVTENINLDSVLQQCYKNGLMVLKANNNTIRIAPSLIIEDKLIKSGLAIIEKSIIQLQRA</sequence>
<evidence type="ECO:0000256" key="1">
    <source>
        <dbReference type="ARBA" id="ARBA00001933"/>
    </source>
</evidence>
<dbReference type="CDD" id="cd00610">
    <property type="entry name" value="OAT_like"/>
    <property type="match status" value="1"/>
</dbReference>
<dbReference type="NCBIfam" id="TIGR00707">
    <property type="entry name" value="argD"/>
    <property type="match status" value="1"/>
</dbReference>
<evidence type="ECO:0000256" key="4">
    <source>
        <dbReference type="ARBA" id="ARBA00022898"/>
    </source>
</evidence>
<dbReference type="PIRSF" id="PIRSF000521">
    <property type="entry name" value="Transaminase_4ab_Lys_Orn"/>
    <property type="match status" value="1"/>
</dbReference>
<dbReference type="InterPro" id="IPR049704">
    <property type="entry name" value="Aminotrans_3_PPA_site"/>
</dbReference>
<dbReference type="PROSITE" id="PS00600">
    <property type="entry name" value="AA_TRANSFER_CLASS_3"/>
    <property type="match status" value="1"/>
</dbReference>
<organism evidence="6 7">
    <name type="scientific">SAR86 cluster bacterium</name>
    <dbReference type="NCBI Taxonomy" id="2030880"/>
    <lineage>
        <taxon>Bacteria</taxon>
        <taxon>Pseudomonadati</taxon>
        <taxon>Pseudomonadota</taxon>
        <taxon>Gammaproteobacteria</taxon>
        <taxon>SAR86 cluster</taxon>
    </lineage>
</organism>
<comment type="caution">
    <text evidence="6">The sequence shown here is derived from an EMBL/GenBank/DDBJ whole genome shotgun (WGS) entry which is preliminary data.</text>
</comment>
<dbReference type="AlphaFoldDB" id="A0A368C8B3"/>
<accession>A0A368C8B3</accession>
<evidence type="ECO:0000313" key="7">
    <source>
        <dbReference type="Proteomes" id="UP000252915"/>
    </source>
</evidence>
<reference evidence="6 7" key="1">
    <citation type="journal article" date="2018" name="Microbiome">
        <title>Fine metagenomic profile of the Mediterranean stratified and mixed water columns revealed by assembly and recruitment.</title>
        <authorList>
            <person name="Haro-Moreno J.M."/>
            <person name="Lopez-Perez M."/>
            <person name="De La Torre J.R."/>
            <person name="Picazo A."/>
            <person name="Camacho A."/>
            <person name="Rodriguez-Valera F."/>
        </authorList>
    </citation>
    <scope>NUCLEOTIDE SEQUENCE [LARGE SCALE GENOMIC DNA]</scope>
    <source>
        <strain evidence="6">MED-G78</strain>
    </source>
</reference>
<keyword evidence="2 6" id="KW-0032">Aminotransferase</keyword>
<dbReference type="Pfam" id="PF00202">
    <property type="entry name" value="Aminotran_3"/>
    <property type="match status" value="1"/>
</dbReference>
<dbReference type="InterPro" id="IPR015424">
    <property type="entry name" value="PyrdxlP-dep_Trfase"/>
</dbReference>
<dbReference type="InterPro" id="IPR015421">
    <property type="entry name" value="PyrdxlP-dep_Trfase_major"/>
</dbReference>
<dbReference type="InterPro" id="IPR015422">
    <property type="entry name" value="PyrdxlP-dep_Trfase_small"/>
</dbReference>
<evidence type="ECO:0000313" key="6">
    <source>
        <dbReference type="EMBL" id="RCL45347.1"/>
    </source>
</evidence>
<dbReference type="PANTHER" id="PTHR11986:SF113">
    <property type="entry name" value="SUCCINYLORNITHINE TRANSAMINASE"/>
    <property type="match status" value="1"/>
</dbReference>
<evidence type="ECO:0000256" key="2">
    <source>
        <dbReference type="ARBA" id="ARBA00022576"/>
    </source>
</evidence>
<dbReference type="NCBIfam" id="NF002325">
    <property type="entry name" value="PRK01278.1"/>
    <property type="match status" value="1"/>
</dbReference>
<evidence type="ECO:0000256" key="5">
    <source>
        <dbReference type="RuleBase" id="RU003560"/>
    </source>
</evidence>
<dbReference type="Gene3D" id="3.40.640.10">
    <property type="entry name" value="Type I PLP-dependent aspartate aminotransferase-like (Major domain)"/>
    <property type="match status" value="1"/>
</dbReference>
<comment type="cofactor">
    <cofactor evidence="1">
        <name>pyridoxal 5'-phosphate</name>
        <dbReference type="ChEBI" id="CHEBI:597326"/>
    </cofactor>
</comment>
<dbReference type="GO" id="GO:0006526">
    <property type="term" value="P:L-arginine biosynthetic process"/>
    <property type="evidence" value="ECO:0007669"/>
    <property type="project" value="UniProtKB-ARBA"/>
</dbReference>
<dbReference type="FunFam" id="3.40.640.10:FF:000004">
    <property type="entry name" value="Acetylornithine aminotransferase"/>
    <property type="match status" value="1"/>
</dbReference>
<dbReference type="Proteomes" id="UP000252915">
    <property type="component" value="Unassembled WGS sequence"/>
</dbReference>
<dbReference type="GO" id="GO:0008483">
    <property type="term" value="F:transaminase activity"/>
    <property type="evidence" value="ECO:0007669"/>
    <property type="project" value="UniProtKB-KW"/>
</dbReference>
<dbReference type="PANTHER" id="PTHR11986">
    <property type="entry name" value="AMINOTRANSFERASE CLASS III"/>
    <property type="match status" value="1"/>
</dbReference>
<proteinExistence type="inferred from homology"/>
<name>A0A368C8B3_9GAMM</name>
<dbReference type="SUPFAM" id="SSF53383">
    <property type="entry name" value="PLP-dependent transferases"/>
    <property type="match status" value="1"/>
</dbReference>
<dbReference type="GO" id="GO:0042802">
    <property type="term" value="F:identical protein binding"/>
    <property type="evidence" value="ECO:0007669"/>
    <property type="project" value="TreeGrafter"/>
</dbReference>
<gene>
    <name evidence="6" type="ORF">DBW92_01100</name>
</gene>
<dbReference type="NCBIfam" id="NF003468">
    <property type="entry name" value="PRK05093.1"/>
    <property type="match status" value="1"/>
</dbReference>
<dbReference type="InterPro" id="IPR050103">
    <property type="entry name" value="Class-III_PLP-dep_AT"/>
</dbReference>
<dbReference type="EMBL" id="QOPI01000003">
    <property type="protein sequence ID" value="RCL45347.1"/>
    <property type="molecule type" value="Genomic_DNA"/>
</dbReference>
<dbReference type="InterPro" id="IPR004636">
    <property type="entry name" value="AcOrn/SuccOrn_fam"/>
</dbReference>
<dbReference type="InterPro" id="IPR005814">
    <property type="entry name" value="Aminotrans_3"/>
</dbReference>
<dbReference type="GO" id="GO:0030170">
    <property type="term" value="F:pyridoxal phosphate binding"/>
    <property type="evidence" value="ECO:0007669"/>
    <property type="project" value="InterPro"/>
</dbReference>
<protein>
    <submittedName>
        <fullName evidence="6">Aminotransferase class III-fold pyridoxal phosphate-dependent enzyme</fullName>
    </submittedName>
</protein>
<comment type="similarity">
    <text evidence="5">Belongs to the class-III pyridoxal-phosphate-dependent aminotransferase family.</text>
</comment>
<keyword evidence="4 5" id="KW-0663">Pyridoxal phosphate</keyword>
<keyword evidence="3 6" id="KW-0808">Transferase</keyword>